<organism evidence="1 2">
    <name type="scientific">Pseudodesulfovibrio hydrargyri</name>
    <dbReference type="NCBI Taxonomy" id="2125990"/>
    <lineage>
        <taxon>Bacteria</taxon>
        <taxon>Pseudomonadati</taxon>
        <taxon>Thermodesulfobacteriota</taxon>
        <taxon>Desulfovibrionia</taxon>
        <taxon>Desulfovibrionales</taxon>
        <taxon>Desulfovibrionaceae</taxon>
    </lineage>
</organism>
<keyword evidence="2" id="KW-1185">Reference proteome</keyword>
<dbReference type="SUPFAM" id="SSF51161">
    <property type="entry name" value="Trimeric LpxA-like enzymes"/>
    <property type="match status" value="1"/>
</dbReference>
<proteinExistence type="predicted"/>
<accession>A0A1J5N656</accession>
<evidence type="ECO:0000313" key="1">
    <source>
        <dbReference type="EMBL" id="OIQ50304.1"/>
    </source>
</evidence>
<dbReference type="Proteomes" id="UP000181901">
    <property type="component" value="Unassembled WGS sequence"/>
</dbReference>
<name>A0A1J5N656_9BACT</name>
<reference evidence="1 2" key="1">
    <citation type="submission" date="2015-09" db="EMBL/GenBank/DDBJ databases">
        <title>Genome of Desulfovibrio dechloracetivorans BerOc1, a mercury methylating strain isolated from highly hydrocarbons and metals contaminated coastal sediments.</title>
        <authorList>
            <person name="Goni Urriza M."/>
            <person name="Gassie C."/>
            <person name="Bouchez O."/>
            <person name="Klopp C."/>
            <person name="Ranchou-Peyruse A."/>
            <person name="Remy G."/>
        </authorList>
    </citation>
    <scope>NUCLEOTIDE SEQUENCE [LARGE SCALE GENOMIC DNA]</scope>
    <source>
        <strain evidence="1 2">BerOc1</strain>
    </source>
</reference>
<dbReference type="AlphaFoldDB" id="A0A1J5N656"/>
<dbReference type="Gene3D" id="2.160.10.10">
    <property type="entry name" value="Hexapeptide repeat proteins"/>
    <property type="match status" value="1"/>
</dbReference>
<gene>
    <name evidence="1" type="ORF">BerOc1_02235</name>
</gene>
<sequence>MKIVIIGGGAVAGAGAVVLGDVVPGLTVVGVPARPKT</sequence>
<comment type="caution">
    <text evidence="1">The sequence shown here is derived from an EMBL/GenBank/DDBJ whole genome shotgun (WGS) entry which is preliminary data.</text>
</comment>
<protein>
    <submittedName>
        <fullName evidence="1">Uncharacterized protein</fullName>
    </submittedName>
</protein>
<dbReference type="InterPro" id="IPR011004">
    <property type="entry name" value="Trimer_LpxA-like_sf"/>
</dbReference>
<dbReference type="EMBL" id="LKAQ01000004">
    <property type="protein sequence ID" value="OIQ50304.1"/>
    <property type="molecule type" value="Genomic_DNA"/>
</dbReference>
<evidence type="ECO:0000313" key="2">
    <source>
        <dbReference type="Proteomes" id="UP000181901"/>
    </source>
</evidence>